<keyword evidence="9" id="KW-1185">Reference proteome</keyword>
<evidence type="ECO:0000256" key="3">
    <source>
        <dbReference type="ARBA" id="ARBA00022692"/>
    </source>
</evidence>
<gene>
    <name evidence="8" type="ORF">GCM10009564_05770</name>
</gene>
<feature type="transmembrane region" description="Helical" evidence="7">
    <location>
        <begin position="224"/>
        <end position="244"/>
    </location>
</feature>
<evidence type="ECO:0000256" key="5">
    <source>
        <dbReference type="ARBA" id="ARBA00023136"/>
    </source>
</evidence>
<organism evidence="8 9">
    <name type="scientific">Streptomyces thermogriseus</name>
    <dbReference type="NCBI Taxonomy" id="75292"/>
    <lineage>
        <taxon>Bacteria</taxon>
        <taxon>Bacillati</taxon>
        <taxon>Actinomycetota</taxon>
        <taxon>Actinomycetes</taxon>
        <taxon>Kitasatosporales</taxon>
        <taxon>Streptomycetaceae</taxon>
        <taxon>Streptomyces</taxon>
    </lineage>
</organism>
<reference evidence="8 9" key="1">
    <citation type="journal article" date="2019" name="Int. J. Syst. Evol. Microbiol.">
        <title>The Global Catalogue of Microorganisms (GCM) 10K type strain sequencing project: providing services to taxonomists for standard genome sequencing and annotation.</title>
        <authorList>
            <consortium name="The Broad Institute Genomics Platform"/>
            <consortium name="The Broad Institute Genome Sequencing Center for Infectious Disease"/>
            <person name="Wu L."/>
            <person name="Ma J."/>
        </authorList>
    </citation>
    <scope>NUCLEOTIDE SEQUENCE [LARGE SCALE GENOMIC DNA]</scope>
    <source>
        <strain evidence="8 9">JCM 11269</strain>
    </source>
</reference>
<keyword evidence="3 7" id="KW-0812">Transmembrane</keyword>
<evidence type="ECO:0000256" key="6">
    <source>
        <dbReference type="SAM" id="MobiDB-lite"/>
    </source>
</evidence>
<evidence type="ECO:0000313" key="8">
    <source>
        <dbReference type="EMBL" id="GAA1004246.1"/>
    </source>
</evidence>
<comment type="subcellular location">
    <subcellularLocation>
        <location evidence="1">Cell membrane</location>
        <topology evidence="1">Multi-pass membrane protein</topology>
    </subcellularLocation>
</comment>
<sequence length="333" mass="34100">MNAAWRRALTVLFTVAVAAGIGLALRGQDWSVLAQLLHPGSVPALLGAVLVTAAGLLCGTRAWMLTLSAVAVPVPAPTGVRMFFVGFLGKFVPGRVWGLIAQMRMGEQAGASKAQMAGTYVVNLVVVLLTGGAVGMLVAPALFDHGLWWTPLPLVPLAVLLARPDLVHRCAALAARVARRRPPPSPGRPRDLRRSLLYQTASWVLSGLHVWVTALLLGADPLPALPAAVGGFALATVGGTLAVFAPDGAGVRELMLVPALATVLPLPAALTTALVSRVLTLVAELATSGVALGAAALHGRRTSPSPSPSSASPSSPLPSPSPSPVSLRKEPSA</sequence>
<evidence type="ECO:0000256" key="2">
    <source>
        <dbReference type="ARBA" id="ARBA00022475"/>
    </source>
</evidence>
<feature type="region of interest" description="Disordered" evidence="6">
    <location>
        <begin position="297"/>
        <end position="333"/>
    </location>
</feature>
<dbReference type="EMBL" id="BAAAHU010000003">
    <property type="protein sequence ID" value="GAA1004246.1"/>
    <property type="molecule type" value="Genomic_DNA"/>
</dbReference>
<keyword evidence="5 7" id="KW-0472">Membrane</keyword>
<proteinExistence type="predicted"/>
<feature type="transmembrane region" description="Helical" evidence="7">
    <location>
        <begin position="120"/>
        <end position="143"/>
    </location>
</feature>
<keyword evidence="2" id="KW-1003">Cell membrane</keyword>
<dbReference type="RefSeq" id="WP_346071960.1">
    <property type="nucleotide sequence ID" value="NZ_BAAAHU010000003.1"/>
</dbReference>
<protein>
    <submittedName>
        <fullName evidence="8">Lysylphosphatidylglycerol synthase transmembrane domain-containing protein</fullName>
    </submittedName>
</protein>
<evidence type="ECO:0000256" key="7">
    <source>
        <dbReference type="SAM" id="Phobius"/>
    </source>
</evidence>
<comment type="caution">
    <text evidence="8">The sequence shown here is derived from an EMBL/GenBank/DDBJ whole genome shotgun (WGS) entry which is preliminary data.</text>
</comment>
<feature type="transmembrane region" description="Helical" evidence="7">
    <location>
        <begin position="196"/>
        <end position="218"/>
    </location>
</feature>
<dbReference type="Pfam" id="PF03706">
    <property type="entry name" value="LPG_synthase_TM"/>
    <property type="match status" value="1"/>
</dbReference>
<keyword evidence="4 7" id="KW-1133">Transmembrane helix</keyword>
<accession>A0ABN1SSU8</accession>
<dbReference type="InterPro" id="IPR022791">
    <property type="entry name" value="L-PG_synthase/AglD"/>
</dbReference>
<evidence type="ECO:0000256" key="1">
    <source>
        <dbReference type="ARBA" id="ARBA00004651"/>
    </source>
</evidence>
<feature type="transmembrane region" description="Helical" evidence="7">
    <location>
        <begin position="40"/>
        <end position="58"/>
    </location>
</feature>
<feature type="transmembrane region" description="Helical" evidence="7">
    <location>
        <begin position="256"/>
        <end position="275"/>
    </location>
</feature>
<evidence type="ECO:0000313" key="9">
    <source>
        <dbReference type="Proteomes" id="UP001501072"/>
    </source>
</evidence>
<name>A0ABN1SSU8_9ACTN</name>
<evidence type="ECO:0000256" key="4">
    <source>
        <dbReference type="ARBA" id="ARBA00022989"/>
    </source>
</evidence>
<dbReference type="Proteomes" id="UP001501072">
    <property type="component" value="Unassembled WGS sequence"/>
</dbReference>